<dbReference type="AlphaFoldDB" id="A0A0F9H5D0"/>
<reference evidence="1" key="1">
    <citation type="journal article" date="2015" name="Nature">
        <title>Complex archaea that bridge the gap between prokaryotes and eukaryotes.</title>
        <authorList>
            <person name="Spang A."/>
            <person name="Saw J.H."/>
            <person name="Jorgensen S.L."/>
            <person name="Zaremba-Niedzwiedzka K."/>
            <person name="Martijn J."/>
            <person name="Lind A.E."/>
            <person name="van Eijk R."/>
            <person name="Schleper C."/>
            <person name="Guy L."/>
            <person name="Ettema T.J."/>
        </authorList>
    </citation>
    <scope>NUCLEOTIDE SEQUENCE</scope>
</reference>
<comment type="caution">
    <text evidence="1">The sequence shown here is derived from an EMBL/GenBank/DDBJ whole genome shotgun (WGS) entry which is preliminary data.</text>
</comment>
<protein>
    <submittedName>
        <fullName evidence="1">Uncharacterized protein</fullName>
    </submittedName>
</protein>
<gene>
    <name evidence="1" type="ORF">LCGC14_2041030</name>
</gene>
<organism evidence="1">
    <name type="scientific">marine sediment metagenome</name>
    <dbReference type="NCBI Taxonomy" id="412755"/>
    <lineage>
        <taxon>unclassified sequences</taxon>
        <taxon>metagenomes</taxon>
        <taxon>ecological metagenomes</taxon>
    </lineage>
</organism>
<accession>A0A0F9H5D0</accession>
<name>A0A0F9H5D0_9ZZZZ</name>
<proteinExistence type="predicted"/>
<sequence length="73" mass="8284">MSEDQAIYEVQYVVRSLGNGIPGRHNCTGCTRKFLKNEIFEIGSFYFPKNDTYIVVNVHKNPDCRDSALVAIT</sequence>
<evidence type="ECO:0000313" key="1">
    <source>
        <dbReference type="EMBL" id="KKL76825.1"/>
    </source>
</evidence>
<dbReference type="EMBL" id="LAZR01023931">
    <property type="protein sequence ID" value="KKL76825.1"/>
    <property type="molecule type" value="Genomic_DNA"/>
</dbReference>